<keyword evidence="4" id="KW-0804">Transcription</keyword>
<dbReference type="InterPro" id="IPR000847">
    <property type="entry name" value="LysR_HTH_N"/>
</dbReference>
<keyword evidence="2" id="KW-0805">Transcription regulation</keyword>
<keyword evidence="3" id="KW-0238">DNA-binding</keyword>
<dbReference type="Gene3D" id="3.40.190.10">
    <property type="entry name" value="Periplasmic binding protein-like II"/>
    <property type="match status" value="2"/>
</dbReference>
<dbReference type="Gene3D" id="1.10.10.10">
    <property type="entry name" value="Winged helix-like DNA-binding domain superfamily/Winged helix DNA-binding domain"/>
    <property type="match status" value="1"/>
</dbReference>
<comment type="caution">
    <text evidence="6">The sequence shown here is derived from an EMBL/GenBank/DDBJ whole genome shotgun (WGS) entry which is preliminary data.</text>
</comment>
<protein>
    <submittedName>
        <fullName evidence="6">LysR family glycine cleavage system transcriptional activator</fullName>
    </submittedName>
</protein>
<sequence>MTLSRKLIPDLVAIQAFECAARHQSFTQAGRELNLTQSAISRQIKDLENHLGTRLFERIRQRVVLSASGQRFLPEARKLLQQTEETMLRTMSSAEAGSSLSIATLPTFGSRWLSPRLPEFLSLYPDTVFNVGSRSAPFDFEDENFELAIHYGQPVWARGTCTYLCNESILPVASPSRKLAGQGAAITPADLVDKPLLHLATRPKLWGQWFEHTDLSPEMAYRGHRFDQFSMIIEAATAGMGYALLPRYLIEQELKSGALQVVVDLPMKTENSYYVVVPESKMSSPIARNFVSWLIGQVQRED</sequence>
<dbReference type="Pfam" id="PF03466">
    <property type="entry name" value="LysR_substrate"/>
    <property type="match status" value="1"/>
</dbReference>
<reference evidence="6 7" key="1">
    <citation type="submission" date="2020-08" db="EMBL/GenBank/DDBJ databases">
        <title>Genomic Encyclopedia of Type Strains, Phase IV (KMG-IV): sequencing the most valuable type-strain genomes for metagenomic binning, comparative biology and taxonomic classification.</title>
        <authorList>
            <person name="Goeker M."/>
        </authorList>
    </citation>
    <scope>NUCLEOTIDE SEQUENCE [LARGE SCALE GENOMIC DNA]</scope>
    <source>
        <strain evidence="6 7">DSM 7050</strain>
    </source>
</reference>
<dbReference type="PROSITE" id="PS50931">
    <property type="entry name" value="HTH_LYSR"/>
    <property type="match status" value="1"/>
</dbReference>
<accession>A0ABR6L2H7</accession>
<dbReference type="Proteomes" id="UP000539538">
    <property type="component" value="Unassembled WGS sequence"/>
</dbReference>
<evidence type="ECO:0000256" key="4">
    <source>
        <dbReference type="ARBA" id="ARBA00023163"/>
    </source>
</evidence>
<keyword evidence="7" id="KW-1185">Reference proteome</keyword>
<dbReference type="Pfam" id="PF00126">
    <property type="entry name" value="HTH_1"/>
    <property type="match status" value="1"/>
</dbReference>
<dbReference type="EMBL" id="JACHOT010000003">
    <property type="protein sequence ID" value="MBB4651002.1"/>
    <property type="molecule type" value="Genomic_DNA"/>
</dbReference>
<dbReference type="PANTHER" id="PTHR30537">
    <property type="entry name" value="HTH-TYPE TRANSCRIPTIONAL REGULATOR"/>
    <property type="match status" value="1"/>
</dbReference>
<evidence type="ECO:0000259" key="5">
    <source>
        <dbReference type="PROSITE" id="PS50931"/>
    </source>
</evidence>
<evidence type="ECO:0000256" key="2">
    <source>
        <dbReference type="ARBA" id="ARBA00023015"/>
    </source>
</evidence>
<feature type="domain" description="HTH lysR-type" evidence="5">
    <location>
        <begin position="9"/>
        <end position="66"/>
    </location>
</feature>
<dbReference type="CDD" id="cd08481">
    <property type="entry name" value="PBP2_GcdR_like"/>
    <property type="match status" value="1"/>
</dbReference>
<dbReference type="PRINTS" id="PR00039">
    <property type="entry name" value="HTHLYSR"/>
</dbReference>
<comment type="similarity">
    <text evidence="1">Belongs to the LysR transcriptional regulatory family.</text>
</comment>
<evidence type="ECO:0000313" key="7">
    <source>
        <dbReference type="Proteomes" id="UP000539538"/>
    </source>
</evidence>
<dbReference type="InterPro" id="IPR005119">
    <property type="entry name" value="LysR_subst-bd"/>
</dbReference>
<dbReference type="SUPFAM" id="SSF53850">
    <property type="entry name" value="Periplasmic binding protein-like II"/>
    <property type="match status" value="1"/>
</dbReference>
<evidence type="ECO:0000256" key="1">
    <source>
        <dbReference type="ARBA" id="ARBA00009437"/>
    </source>
</evidence>
<name>A0ABR6L2H7_9HYPH</name>
<organism evidence="6 7">
    <name type="scientific">Aminobacter niigataensis</name>
    <dbReference type="NCBI Taxonomy" id="83265"/>
    <lineage>
        <taxon>Bacteria</taxon>
        <taxon>Pseudomonadati</taxon>
        <taxon>Pseudomonadota</taxon>
        <taxon>Alphaproteobacteria</taxon>
        <taxon>Hyphomicrobiales</taxon>
        <taxon>Phyllobacteriaceae</taxon>
        <taxon>Aminobacter</taxon>
    </lineage>
</organism>
<dbReference type="PANTHER" id="PTHR30537:SF26">
    <property type="entry name" value="GLYCINE CLEAVAGE SYSTEM TRANSCRIPTIONAL ACTIVATOR"/>
    <property type="match status" value="1"/>
</dbReference>
<evidence type="ECO:0000256" key="3">
    <source>
        <dbReference type="ARBA" id="ARBA00023125"/>
    </source>
</evidence>
<dbReference type="RefSeq" id="WP_183262952.1">
    <property type="nucleotide sequence ID" value="NZ_BAAAVZ010000015.1"/>
</dbReference>
<dbReference type="SUPFAM" id="SSF46785">
    <property type="entry name" value="Winged helix' DNA-binding domain"/>
    <property type="match status" value="1"/>
</dbReference>
<proteinExistence type="inferred from homology"/>
<evidence type="ECO:0000313" key="6">
    <source>
        <dbReference type="EMBL" id="MBB4651002.1"/>
    </source>
</evidence>
<dbReference type="InterPro" id="IPR036388">
    <property type="entry name" value="WH-like_DNA-bd_sf"/>
</dbReference>
<gene>
    <name evidence="6" type="ORF">GGQ99_002765</name>
</gene>
<dbReference type="InterPro" id="IPR036390">
    <property type="entry name" value="WH_DNA-bd_sf"/>
</dbReference>
<dbReference type="InterPro" id="IPR058163">
    <property type="entry name" value="LysR-type_TF_proteobact-type"/>
</dbReference>